<evidence type="ECO:0000313" key="1">
    <source>
        <dbReference type="EMBL" id="SYV90707.1"/>
    </source>
</evidence>
<dbReference type="KEGG" id="mala:NCTC10135_01232"/>
<name>A0A3B0P359_9BACT</name>
<dbReference type="AlphaFoldDB" id="A0A3B0P359"/>
<feature type="non-terminal residue" evidence="1">
    <location>
        <position position="119"/>
    </location>
</feature>
<evidence type="ECO:0000313" key="2">
    <source>
        <dbReference type="Proteomes" id="UP000259864"/>
    </source>
</evidence>
<accession>A0A3B0P359</accession>
<proteinExistence type="predicted"/>
<gene>
    <name evidence="1" type="ORF">NCTC10135_01232</name>
</gene>
<dbReference type="Proteomes" id="UP000259864">
    <property type="component" value="Chromosome 1"/>
</dbReference>
<dbReference type="EMBL" id="LS991949">
    <property type="protein sequence ID" value="SYV90707.1"/>
    <property type="molecule type" value="Genomic_DNA"/>
</dbReference>
<organism evidence="1 2">
    <name type="scientific">Metamycoplasma alkalescens</name>
    <dbReference type="NCBI Taxonomy" id="45363"/>
    <lineage>
        <taxon>Bacteria</taxon>
        <taxon>Bacillati</taxon>
        <taxon>Mycoplasmatota</taxon>
        <taxon>Mycoplasmoidales</taxon>
        <taxon>Metamycoplasmataceae</taxon>
        <taxon>Metamycoplasma</taxon>
    </lineage>
</organism>
<reference evidence="2" key="1">
    <citation type="submission" date="2018-06" db="EMBL/GenBank/DDBJ databases">
        <authorList>
            <consortium name="Pathogen Informatics"/>
        </authorList>
    </citation>
    <scope>NUCLEOTIDE SEQUENCE [LARGE SCALE GENOMIC DNA]</scope>
    <source>
        <strain evidence="2">NCTC10135</strain>
    </source>
</reference>
<protein>
    <submittedName>
        <fullName evidence="1">Uncharacterized protein</fullName>
    </submittedName>
</protein>
<sequence>MKYFKKIKLMQHSIFIDFVKEIYNLRNDIFYEIGNLGVLNSQKQFRKQVKLITKSILNKNIKMYVYRFKNLANQQNEIFLKKTNLDAYIEDKKKDNFVNLSKIKEYEYDLEEKRSEYYW</sequence>